<evidence type="ECO:0000313" key="2">
    <source>
        <dbReference type="Proteomes" id="UP000075455"/>
    </source>
</evidence>
<name>A0A150LD73_9BACL</name>
<organism evidence="1 2">
    <name type="scientific">Saccharococcus caldoxylosilyticus</name>
    <dbReference type="NCBI Taxonomy" id="81408"/>
    <lineage>
        <taxon>Bacteria</taxon>
        <taxon>Bacillati</taxon>
        <taxon>Bacillota</taxon>
        <taxon>Bacilli</taxon>
        <taxon>Bacillales</taxon>
        <taxon>Anoxybacillaceae</taxon>
        <taxon>Saccharococcus</taxon>
    </lineage>
</organism>
<sequence length="44" mass="5140">MILSRKGSFMNHLNCSSAFVKQGKNRYDKNACKKLHMPKRGEER</sequence>
<evidence type="ECO:0000313" key="1">
    <source>
        <dbReference type="EMBL" id="KYD09722.1"/>
    </source>
</evidence>
<accession>A0A150LD73</accession>
<gene>
    <name evidence="1" type="ORF">B4119_2570</name>
</gene>
<dbReference type="STRING" id="81408.B4119_2570"/>
<proteinExistence type="predicted"/>
<dbReference type="EMBL" id="LQYS01000095">
    <property type="protein sequence ID" value="KYD09722.1"/>
    <property type="molecule type" value="Genomic_DNA"/>
</dbReference>
<reference evidence="1 2" key="1">
    <citation type="submission" date="2016-01" db="EMBL/GenBank/DDBJ databases">
        <title>Draft Genome Sequences of Seven Thermophilic Sporeformers Isolated from Foods.</title>
        <authorList>
            <person name="Berendsen E.M."/>
            <person name="Wells-Bennik M.H."/>
            <person name="Krawcyk A.O."/>
            <person name="De Jong A."/>
            <person name="Holsappel S."/>
            <person name="Eijlander R.T."/>
            <person name="Kuipers O.P."/>
        </authorList>
    </citation>
    <scope>NUCLEOTIDE SEQUENCE [LARGE SCALE GENOMIC DNA]</scope>
    <source>
        <strain evidence="1 2">B4119</strain>
    </source>
</reference>
<protein>
    <submittedName>
        <fullName evidence="1">Uncharacterized protein</fullName>
    </submittedName>
</protein>
<comment type="caution">
    <text evidence="1">The sequence shown here is derived from an EMBL/GenBank/DDBJ whole genome shotgun (WGS) entry which is preliminary data.</text>
</comment>
<dbReference type="AlphaFoldDB" id="A0A150LD73"/>
<dbReference type="Proteomes" id="UP000075455">
    <property type="component" value="Unassembled WGS sequence"/>
</dbReference>